<dbReference type="EMBL" id="GDHC01004409">
    <property type="protein sequence ID" value="JAQ14220.1"/>
    <property type="molecule type" value="Transcribed_RNA"/>
</dbReference>
<proteinExistence type="predicted"/>
<evidence type="ECO:0000313" key="1">
    <source>
        <dbReference type="EMBL" id="JAQ14220.1"/>
    </source>
</evidence>
<organism evidence="1">
    <name type="scientific">Lygus hesperus</name>
    <name type="common">Western plant bug</name>
    <dbReference type="NCBI Taxonomy" id="30085"/>
    <lineage>
        <taxon>Eukaryota</taxon>
        <taxon>Metazoa</taxon>
        <taxon>Ecdysozoa</taxon>
        <taxon>Arthropoda</taxon>
        <taxon>Hexapoda</taxon>
        <taxon>Insecta</taxon>
        <taxon>Pterygota</taxon>
        <taxon>Neoptera</taxon>
        <taxon>Paraneoptera</taxon>
        <taxon>Hemiptera</taxon>
        <taxon>Heteroptera</taxon>
        <taxon>Panheteroptera</taxon>
        <taxon>Cimicomorpha</taxon>
        <taxon>Miridae</taxon>
        <taxon>Mirini</taxon>
        <taxon>Lygus</taxon>
    </lineage>
</organism>
<sequence length="127" mass="13490">MHNHPNAVSELQPLHAVVETSGAYVVPPAPEDTSKHSTNTCLVLPQNTLECYSVTCTAAAAAAAGVADAEDPVSGFQKYCGKPLQVLRNEAMECSGLREGVYWNTLLASDSKTHAADIECITKMCLL</sequence>
<reference evidence="1" key="1">
    <citation type="journal article" date="2016" name="Gigascience">
        <title>De novo construction of an expanded transcriptome assembly for the western tarnished plant bug, Lygus hesperus.</title>
        <authorList>
            <person name="Tassone E.E."/>
            <person name="Geib S.M."/>
            <person name="Hall B."/>
            <person name="Fabrick J.A."/>
            <person name="Brent C.S."/>
            <person name="Hull J.J."/>
        </authorList>
    </citation>
    <scope>NUCLEOTIDE SEQUENCE</scope>
</reference>
<accession>A0A146M6L8</accession>
<name>A0A146M6L8_LYGHE</name>
<protein>
    <submittedName>
        <fullName evidence="1">Uncharacterized protein</fullName>
    </submittedName>
</protein>
<dbReference type="AlphaFoldDB" id="A0A146M6L8"/>
<gene>
    <name evidence="1" type="ORF">g.2842</name>
</gene>